<dbReference type="CDD" id="cd00038">
    <property type="entry name" value="CAP_ED"/>
    <property type="match status" value="1"/>
</dbReference>
<accession>A0A1I0QJS7</accession>
<feature type="domain" description="Cyclic nucleotide-binding" evidence="1">
    <location>
        <begin position="12"/>
        <end position="118"/>
    </location>
</feature>
<dbReference type="OrthoDB" id="663011at2"/>
<dbReference type="RefSeq" id="WP_090258827.1">
    <property type="nucleotide sequence ID" value="NZ_FOIR01000002.1"/>
</dbReference>
<dbReference type="SUPFAM" id="SSF51206">
    <property type="entry name" value="cAMP-binding domain-like"/>
    <property type="match status" value="1"/>
</dbReference>
<keyword evidence="3" id="KW-1185">Reference proteome</keyword>
<evidence type="ECO:0000259" key="1">
    <source>
        <dbReference type="PROSITE" id="PS50042"/>
    </source>
</evidence>
<dbReference type="Gene3D" id="2.60.120.10">
    <property type="entry name" value="Jelly Rolls"/>
    <property type="match status" value="1"/>
</dbReference>
<dbReference type="PROSITE" id="PS50042">
    <property type="entry name" value="CNMP_BINDING_3"/>
    <property type="match status" value="1"/>
</dbReference>
<gene>
    <name evidence="2" type="ORF">SAMN05216290_2408</name>
</gene>
<dbReference type="EMBL" id="FOIR01000002">
    <property type="protein sequence ID" value="SEW27455.1"/>
    <property type="molecule type" value="Genomic_DNA"/>
</dbReference>
<dbReference type="Proteomes" id="UP000199437">
    <property type="component" value="Unassembled WGS sequence"/>
</dbReference>
<evidence type="ECO:0000313" key="3">
    <source>
        <dbReference type="Proteomes" id="UP000199437"/>
    </source>
</evidence>
<protein>
    <submittedName>
        <fullName evidence="2">cAMP-binding domain of CRP or a regulatory subunit of cAMP-dependent protein kinases</fullName>
    </submittedName>
</protein>
<proteinExistence type="predicted"/>
<keyword evidence="2" id="KW-0418">Kinase</keyword>
<dbReference type="InterPro" id="IPR000595">
    <property type="entry name" value="cNMP-bd_dom"/>
</dbReference>
<reference evidence="3" key="1">
    <citation type="submission" date="2016-10" db="EMBL/GenBank/DDBJ databases">
        <authorList>
            <person name="Varghese N."/>
            <person name="Submissions S."/>
        </authorList>
    </citation>
    <scope>NUCLEOTIDE SEQUENCE [LARGE SCALE GENOMIC DNA]</scope>
    <source>
        <strain evidence="3">CGMCC 1.12402</strain>
    </source>
</reference>
<dbReference type="GO" id="GO:0016301">
    <property type="term" value="F:kinase activity"/>
    <property type="evidence" value="ECO:0007669"/>
    <property type="project" value="UniProtKB-KW"/>
</dbReference>
<dbReference type="STRING" id="1267423.SAMN05216290_2408"/>
<name>A0A1I0QJS7_9BACT</name>
<keyword evidence="2" id="KW-0808">Transferase</keyword>
<dbReference type="GeneID" id="99987108"/>
<organism evidence="2 3">
    <name type="scientific">Roseivirga pacifica</name>
    <dbReference type="NCBI Taxonomy" id="1267423"/>
    <lineage>
        <taxon>Bacteria</taxon>
        <taxon>Pseudomonadati</taxon>
        <taxon>Bacteroidota</taxon>
        <taxon>Cytophagia</taxon>
        <taxon>Cytophagales</taxon>
        <taxon>Roseivirgaceae</taxon>
        <taxon>Roseivirga</taxon>
    </lineage>
</organism>
<dbReference type="Pfam" id="PF00027">
    <property type="entry name" value="cNMP_binding"/>
    <property type="match status" value="1"/>
</dbReference>
<dbReference type="InterPro" id="IPR018490">
    <property type="entry name" value="cNMP-bd_dom_sf"/>
</dbReference>
<sequence>MAPEQIKKHFQQLVDISEEDWQFFASKLTKASFKKKDAILRTGQVENHLSFIEQGMVRFFIPEETKDLTFAFAFENNFVSAYDSFLTQTPCAYNIEALSDTILWQVSFDQLQEIYAKTTVGNTIGRLASEDLFLKKSARELSLLNDTVEERYLKLFSERPELIQKIPLKYLASYIGITPQALSRIRKRIS</sequence>
<dbReference type="InterPro" id="IPR014710">
    <property type="entry name" value="RmlC-like_jellyroll"/>
</dbReference>
<dbReference type="AlphaFoldDB" id="A0A1I0QJS7"/>
<evidence type="ECO:0000313" key="2">
    <source>
        <dbReference type="EMBL" id="SEW27455.1"/>
    </source>
</evidence>